<comment type="caution">
    <text evidence="1">The sequence shown here is derived from an EMBL/GenBank/DDBJ whole genome shotgun (WGS) entry which is preliminary data.</text>
</comment>
<dbReference type="CDD" id="cd04647">
    <property type="entry name" value="LbH_MAT_like"/>
    <property type="match status" value="1"/>
</dbReference>
<dbReference type="PANTHER" id="PTHR23416">
    <property type="entry name" value="SIALIC ACID SYNTHASE-RELATED"/>
    <property type="match status" value="1"/>
</dbReference>
<dbReference type="InterPro" id="IPR051159">
    <property type="entry name" value="Hexapeptide_acetyltransf"/>
</dbReference>
<evidence type="ECO:0000313" key="2">
    <source>
        <dbReference type="Proteomes" id="UP000477386"/>
    </source>
</evidence>
<proteinExistence type="predicted"/>
<dbReference type="RefSeq" id="WP_164042681.1">
    <property type="nucleotide sequence ID" value="NZ_JAAGNZ010000002.1"/>
</dbReference>
<accession>A0A6M0INL6</accession>
<gene>
    <name evidence="1" type="ORF">GK091_23705</name>
</gene>
<keyword evidence="1" id="KW-0012">Acyltransferase</keyword>
<dbReference type="InterPro" id="IPR011004">
    <property type="entry name" value="Trimer_LpxA-like_sf"/>
</dbReference>
<dbReference type="GO" id="GO:0016746">
    <property type="term" value="F:acyltransferase activity"/>
    <property type="evidence" value="ECO:0007669"/>
    <property type="project" value="UniProtKB-KW"/>
</dbReference>
<organism evidence="1 2">
    <name type="scientific">Spirosoma agri</name>
    <dbReference type="NCBI Taxonomy" id="1987381"/>
    <lineage>
        <taxon>Bacteria</taxon>
        <taxon>Pseudomonadati</taxon>
        <taxon>Bacteroidota</taxon>
        <taxon>Cytophagia</taxon>
        <taxon>Cytophagales</taxon>
        <taxon>Cytophagaceae</taxon>
        <taxon>Spirosoma</taxon>
    </lineage>
</organism>
<dbReference type="SUPFAM" id="SSF51161">
    <property type="entry name" value="Trimeric LpxA-like enzymes"/>
    <property type="match status" value="1"/>
</dbReference>
<name>A0A6M0INL6_9BACT</name>
<sequence>MKQNLKSIVKSNQALYTLAQHWLAVKNRLARPIRGNNNRIVNKGVFVGVKIDIVGHNNRVEVGPGTCLSNMMIYIRGDNHRLQIGANSKYKGGSVWFEDSDCQISIGDNTTIESAHLAVTEPHKRITIGNGCLFSAGIDVRTGDSHSILSTETGQRINYAQNVTIEDHVWVGFNAVILKGVTIGHNSIISTNALVTRSIPSHSIAAGVPAKVIKSNIDWLQERIYDTE</sequence>
<dbReference type="Pfam" id="PF00132">
    <property type="entry name" value="Hexapep"/>
    <property type="match status" value="1"/>
</dbReference>
<dbReference type="Proteomes" id="UP000477386">
    <property type="component" value="Unassembled WGS sequence"/>
</dbReference>
<evidence type="ECO:0000313" key="1">
    <source>
        <dbReference type="EMBL" id="NEU69906.1"/>
    </source>
</evidence>
<keyword evidence="1" id="KW-0808">Transferase</keyword>
<keyword evidence="2" id="KW-1185">Reference proteome</keyword>
<protein>
    <submittedName>
        <fullName evidence="1">Acyltransferase</fullName>
    </submittedName>
</protein>
<dbReference type="EMBL" id="JAAGNZ010000002">
    <property type="protein sequence ID" value="NEU69906.1"/>
    <property type="molecule type" value="Genomic_DNA"/>
</dbReference>
<dbReference type="AlphaFoldDB" id="A0A6M0INL6"/>
<dbReference type="Gene3D" id="2.160.10.10">
    <property type="entry name" value="Hexapeptide repeat proteins"/>
    <property type="match status" value="1"/>
</dbReference>
<dbReference type="InterPro" id="IPR001451">
    <property type="entry name" value="Hexapep"/>
</dbReference>
<reference evidence="1 2" key="1">
    <citation type="submission" date="2020-02" db="EMBL/GenBank/DDBJ databases">
        <title>Draft genome sequence of two Spirosoma agri KCTC 52727 and Spirosoma terrae KCTC 52035.</title>
        <authorList>
            <person name="Rojas J."/>
            <person name="Ambika Manirajan B."/>
            <person name="Ratering S."/>
            <person name="Suarez C."/>
            <person name="Schnell S."/>
        </authorList>
    </citation>
    <scope>NUCLEOTIDE SEQUENCE [LARGE SCALE GENOMIC DNA]</scope>
    <source>
        <strain evidence="1 2">KCTC 52727</strain>
    </source>
</reference>